<evidence type="ECO:0000256" key="3">
    <source>
        <dbReference type="ARBA" id="ARBA00022516"/>
    </source>
</evidence>
<evidence type="ECO:0000256" key="7">
    <source>
        <dbReference type="ARBA" id="ARBA00023002"/>
    </source>
</evidence>
<evidence type="ECO:0000256" key="6">
    <source>
        <dbReference type="ARBA" id="ARBA00022989"/>
    </source>
</evidence>
<proteinExistence type="inferred from homology"/>
<evidence type="ECO:0000259" key="11">
    <source>
        <dbReference type="PROSITE" id="PS50053"/>
    </source>
</evidence>
<feature type="transmembrane region" description="Helical" evidence="10">
    <location>
        <begin position="158"/>
        <end position="177"/>
    </location>
</feature>
<dbReference type="Pfam" id="PF02544">
    <property type="entry name" value="Steroid_dh"/>
    <property type="match status" value="1"/>
</dbReference>
<dbReference type="GO" id="GO:0042761">
    <property type="term" value="P:very long-chain fatty acid biosynthetic process"/>
    <property type="evidence" value="ECO:0007669"/>
    <property type="project" value="TreeGrafter"/>
</dbReference>
<dbReference type="InterPro" id="IPR000626">
    <property type="entry name" value="Ubiquitin-like_dom"/>
</dbReference>
<keyword evidence="3" id="KW-0444">Lipid biosynthesis</keyword>
<protein>
    <recommendedName>
        <fullName evidence="11">Ubiquitin-like domain-containing protein</fullName>
    </recommendedName>
</protein>
<keyword evidence="5" id="KW-0521">NADP</keyword>
<dbReference type="GO" id="GO:0005789">
    <property type="term" value="C:endoplasmic reticulum membrane"/>
    <property type="evidence" value="ECO:0007669"/>
    <property type="project" value="UniProtKB-SubCell"/>
</dbReference>
<keyword evidence="4 10" id="KW-0812">Transmembrane</keyword>
<name>A0A0G4HUS2_9ALVE</name>
<dbReference type="AlphaFoldDB" id="A0A0G4HUS2"/>
<comment type="subcellular location">
    <subcellularLocation>
        <location evidence="1">Endoplasmic reticulum membrane</location>
        <topology evidence="1">Multi-pass membrane protein</topology>
    </subcellularLocation>
</comment>
<comment type="similarity">
    <text evidence="2">Belongs to the steroid 5-alpha reductase family.</text>
</comment>
<evidence type="ECO:0000256" key="8">
    <source>
        <dbReference type="ARBA" id="ARBA00023098"/>
    </source>
</evidence>
<dbReference type="PROSITE" id="PS50244">
    <property type="entry name" value="S5A_REDUCTASE"/>
    <property type="match status" value="1"/>
</dbReference>
<feature type="domain" description="Ubiquitin-like" evidence="11">
    <location>
        <begin position="1"/>
        <end position="73"/>
    </location>
</feature>
<evidence type="ECO:0000256" key="1">
    <source>
        <dbReference type="ARBA" id="ARBA00004477"/>
    </source>
</evidence>
<dbReference type="Gene3D" id="3.10.20.90">
    <property type="entry name" value="Phosphatidylinositol 3-kinase Catalytic Subunit, Chain A, domain 1"/>
    <property type="match status" value="1"/>
</dbReference>
<evidence type="ECO:0000256" key="4">
    <source>
        <dbReference type="ARBA" id="ARBA00022692"/>
    </source>
</evidence>
<evidence type="ECO:0000313" key="12">
    <source>
        <dbReference type="EMBL" id="CEM48134.1"/>
    </source>
</evidence>
<feature type="transmembrane region" description="Helical" evidence="10">
    <location>
        <begin position="189"/>
        <end position="210"/>
    </location>
</feature>
<dbReference type="InterPro" id="IPR039357">
    <property type="entry name" value="SRD5A/TECR"/>
</dbReference>
<dbReference type="SUPFAM" id="SSF54236">
    <property type="entry name" value="Ubiquitin-like"/>
    <property type="match status" value="1"/>
</dbReference>
<dbReference type="EMBL" id="CDMZ01003944">
    <property type="protein sequence ID" value="CEM48134.1"/>
    <property type="molecule type" value="Genomic_DNA"/>
</dbReference>
<keyword evidence="7" id="KW-0560">Oxidoreductase</keyword>
<dbReference type="InterPro" id="IPR001104">
    <property type="entry name" value="3-oxo-5_a-steroid_4-DH_C"/>
</dbReference>
<dbReference type="VEuPathDB" id="CryptoDB:Cvel_8679"/>
<keyword evidence="6 10" id="KW-1133">Transmembrane helix</keyword>
<dbReference type="CDD" id="cd01801">
    <property type="entry name" value="Ubl_TECR_like"/>
    <property type="match status" value="1"/>
</dbReference>
<dbReference type="PROSITE" id="PS50053">
    <property type="entry name" value="UBIQUITIN_2"/>
    <property type="match status" value="1"/>
</dbReference>
<sequence>MKISVKSRSGKDMGTFTVTASTTAAQFKDMFHSSNKKFYPTRQRFTVNEARGTALGDGPLSSFGVKDGSVLYFKDLGPQISWKLVFLVEYFGPLWIFPLFMYAPGIVYGVSDPERSLVQKVAFGLVLFHYVKRELETLFVHRFSNATMPITSLPKNCSHYWGLFAALVGYFLFHPRYKAPFSDDQTTEIYGLAGLMLLFELLNLKTHLVLKNLRPPGTKVRGIPMGWGFQLVSCANYMWESAAWLTFCFLVQCLTCWIFLFIAFAQMSEWAVKKHANYKKEFGDKYPWMRSAIIPLIV</sequence>
<dbReference type="InterPro" id="IPR029071">
    <property type="entry name" value="Ubiquitin-like_domsf"/>
</dbReference>
<organism evidence="12">
    <name type="scientific">Chromera velia CCMP2878</name>
    <dbReference type="NCBI Taxonomy" id="1169474"/>
    <lineage>
        <taxon>Eukaryota</taxon>
        <taxon>Sar</taxon>
        <taxon>Alveolata</taxon>
        <taxon>Colpodellida</taxon>
        <taxon>Chromeraceae</taxon>
        <taxon>Chromera</taxon>
    </lineage>
</organism>
<feature type="transmembrane region" description="Helical" evidence="10">
    <location>
        <begin position="84"/>
        <end position="103"/>
    </location>
</feature>
<accession>A0A0G4HUS2</accession>
<evidence type="ECO:0000256" key="10">
    <source>
        <dbReference type="SAM" id="Phobius"/>
    </source>
</evidence>
<reference evidence="12" key="1">
    <citation type="submission" date="2014-11" db="EMBL/GenBank/DDBJ databases">
        <authorList>
            <person name="Otto D Thomas"/>
            <person name="Naeem Raeece"/>
        </authorList>
    </citation>
    <scope>NUCLEOTIDE SEQUENCE</scope>
</reference>
<evidence type="ECO:0000256" key="2">
    <source>
        <dbReference type="ARBA" id="ARBA00007742"/>
    </source>
</evidence>
<dbReference type="PANTHER" id="PTHR10556">
    <property type="entry name" value="3-OXO-5-ALPHA-STEROID 4-DEHYDROGENASE"/>
    <property type="match status" value="1"/>
</dbReference>
<dbReference type="PhylomeDB" id="A0A0G4HUS2"/>
<keyword evidence="8" id="KW-0443">Lipid metabolism</keyword>
<evidence type="ECO:0000256" key="5">
    <source>
        <dbReference type="ARBA" id="ARBA00022857"/>
    </source>
</evidence>
<evidence type="ECO:0000256" key="9">
    <source>
        <dbReference type="ARBA" id="ARBA00023136"/>
    </source>
</evidence>
<feature type="transmembrane region" description="Helical" evidence="10">
    <location>
        <begin position="242"/>
        <end position="265"/>
    </location>
</feature>
<gene>
    <name evidence="12" type="ORF">Cvel_8679</name>
</gene>
<dbReference type="PANTHER" id="PTHR10556:SF28">
    <property type="entry name" value="VERY-LONG-CHAIN ENOYL-COA REDUCTASE"/>
    <property type="match status" value="1"/>
</dbReference>
<dbReference type="GO" id="GO:0016627">
    <property type="term" value="F:oxidoreductase activity, acting on the CH-CH group of donors"/>
    <property type="evidence" value="ECO:0007669"/>
    <property type="project" value="InterPro"/>
</dbReference>
<keyword evidence="9 10" id="KW-0472">Membrane</keyword>